<protein>
    <recommendedName>
        <fullName evidence="4">YD repeat-containing protein</fullName>
    </recommendedName>
</protein>
<proteinExistence type="predicted"/>
<evidence type="ECO:0000313" key="2">
    <source>
        <dbReference type="EMBL" id="ENO89506.1"/>
    </source>
</evidence>
<keyword evidence="1" id="KW-0732">Signal</keyword>
<dbReference type="Proteomes" id="UP000013232">
    <property type="component" value="Unassembled WGS sequence"/>
</dbReference>
<dbReference type="AlphaFoldDB" id="N6Y5M3"/>
<dbReference type="OrthoDB" id="8606470at2"/>
<organism evidence="2 3">
    <name type="scientific">Thauera linaloolentis (strain DSM 12138 / JCM 21573 / CCUG 41526 / CIP 105981 / IAM 15112 / NBRC 102519 / 47Lol)</name>
    <dbReference type="NCBI Taxonomy" id="1123367"/>
    <lineage>
        <taxon>Bacteria</taxon>
        <taxon>Pseudomonadati</taxon>
        <taxon>Pseudomonadota</taxon>
        <taxon>Betaproteobacteria</taxon>
        <taxon>Rhodocyclales</taxon>
        <taxon>Zoogloeaceae</taxon>
        <taxon>Thauera</taxon>
    </lineage>
</organism>
<dbReference type="RefSeq" id="WP_004335241.1">
    <property type="nucleotide sequence ID" value="NZ_AMXE01000013.1"/>
</dbReference>
<keyword evidence="3" id="KW-1185">Reference proteome</keyword>
<dbReference type="eggNOG" id="COG3209">
    <property type="taxonomic scope" value="Bacteria"/>
</dbReference>
<feature type="chain" id="PRO_5004128618" description="YD repeat-containing protein" evidence="1">
    <location>
        <begin position="21"/>
        <end position="226"/>
    </location>
</feature>
<dbReference type="STRING" id="1123367.GCA_000621305_00205"/>
<comment type="caution">
    <text evidence="2">The sequence shown here is derived from an EMBL/GenBank/DDBJ whole genome shotgun (WGS) entry which is preliminary data.</text>
</comment>
<reference evidence="2 3" key="1">
    <citation type="submission" date="2012-09" db="EMBL/GenBank/DDBJ databases">
        <title>Draft Genome Sequences of 6 Strains from Genus Thauera.</title>
        <authorList>
            <person name="Liu B."/>
            <person name="Shapleigh J.P."/>
            <person name="Frostegard A.H."/>
        </authorList>
    </citation>
    <scope>NUCLEOTIDE SEQUENCE [LARGE SCALE GENOMIC DNA]</scope>
    <source>
        <strain evidence="3">47Lol / DSM 12138</strain>
    </source>
</reference>
<gene>
    <name evidence="2" type="ORF">C666_05620</name>
</gene>
<evidence type="ECO:0000313" key="3">
    <source>
        <dbReference type="Proteomes" id="UP000013232"/>
    </source>
</evidence>
<sequence>MKLEKQGFAAILLMPLVAMAGVALQSGDALPVLHAAGEPRLRAQTFVRTEVEAVTVPGTGTVTVEEGRSGRVICDERGRIVRKIDAAGHVTELIHHPHTGKLILILDQRLGTALVYHYDDDGKLIRAQDANGRQFRFDYGRTASVQRLVVTGGEGVPRRELAFKYGPHGKPVEIRLAGVGRIDMEYDRDGEISRVSSSKGAELTLQVMETFRHFLAVVRAAQTGIE</sequence>
<evidence type="ECO:0008006" key="4">
    <source>
        <dbReference type="Google" id="ProtNLM"/>
    </source>
</evidence>
<feature type="signal peptide" evidence="1">
    <location>
        <begin position="1"/>
        <end position="20"/>
    </location>
</feature>
<dbReference type="Gene3D" id="2.180.10.10">
    <property type="entry name" value="RHS repeat-associated core"/>
    <property type="match status" value="1"/>
</dbReference>
<name>N6Y5M3_THAL4</name>
<dbReference type="EMBL" id="AMXE01000013">
    <property type="protein sequence ID" value="ENO89506.1"/>
    <property type="molecule type" value="Genomic_DNA"/>
</dbReference>
<evidence type="ECO:0000256" key="1">
    <source>
        <dbReference type="SAM" id="SignalP"/>
    </source>
</evidence>
<accession>N6Y5M3</accession>